<dbReference type="STRING" id="51031.W2TUI6"/>
<protein>
    <recommendedName>
        <fullName evidence="2">EF-hand domain-containing protein</fullName>
    </recommendedName>
</protein>
<dbReference type="PROSITE" id="PS50222">
    <property type="entry name" value="EF_HAND_2"/>
    <property type="match status" value="1"/>
</dbReference>
<dbReference type="Gene3D" id="1.10.238.10">
    <property type="entry name" value="EF-hand"/>
    <property type="match status" value="2"/>
</dbReference>
<organism evidence="3 4">
    <name type="scientific">Necator americanus</name>
    <name type="common">Human hookworm</name>
    <dbReference type="NCBI Taxonomy" id="51031"/>
    <lineage>
        <taxon>Eukaryota</taxon>
        <taxon>Metazoa</taxon>
        <taxon>Ecdysozoa</taxon>
        <taxon>Nematoda</taxon>
        <taxon>Chromadorea</taxon>
        <taxon>Rhabditida</taxon>
        <taxon>Rhabditina</taxon>
        <taxon>Rhabditomorpha</taxon>
        <taxon>Strongyloidea</taxon>
        <taxon>Ancylostomatidae</taxon>
        <taxon>Bunostominae</taxon>
        <taxon>Necator</taxon>
    </lineage>
</organism>
<dbReference type="InterPro" id="IPR011992">
    <property type="entry name" value="EF-hand-dom_pair"/>
</dbReference>
<dbReference type="GO" id="GO:0016460">
    <property type="term" value="C:myosin II complex"/>
    <property type="evidence" value="ECO:0007669"/>
    <property type="project" value="TreeGrafter"/>
</dbReference>
<dbReference type="GO" id="GO:0005509">
    <property type="term" value="F:calcium ion binding"/>
    <property type="evidence" value="ECO:0007669"/>
    <property type="project" value="InterPro"/>
</dbReference>
<dbReference type="KEGG" id="nai:NECAME_06350"/>
<evidence type="ECO:0000259" key="2">
    <source>
        <dbReference type="PROSITE" id="PS50222"/>
    </source>
</evidence>
<reference evidence="4" key="1">
    <citation type="journal article" date="2014" name="Nat. Genet.">
        <title>Genome of the human hookworm Necator americanus.</title>
        <authorList>
            <person name="Tang Y.T."/>
            <person name="Gao X."/>
            <person name="Rosa B.A."/>
            <person name="Abubucker S."/>
            <person name="Hallsworth-Pepin K."/>
            <person name="Martin J."/>
            <person name="Tyagi R."/>
            <person name="Heizer E."/>
            <person name="Zhang X."/>
            <person name="Bhonagiri-Palsikar V."/>
            <person name="Minx P."/>
            <person name="Warren W.C."/>
            <person name="Wang Q."/>
            <person name="Zhan B."/>
            <person name="Hotez P.J."/>
            <person name="Sternberg P.W."/>
            <person name="Dougall A."/>
            <person name="Gaze S.T."/>
            <person name="Mulvenna J."/>
            <person name="Sotillo J."/>
            <person name="Ranganathan S."/>
            <person name="Rabelo E.M."/>
            <person name="Wilson R.K."/>
            <person name="Felgner P.L."/>
            <person name="Bethony J."/>
            <person name="Hawdon J.M."/>
            <person name="Gasser R.B."/>
            <person name="Loukas A."/>
            <person name="Mitreva M."/>
        </authorList>
    </citation>
    <scope>NUCLEOTIDE SEQUENCE [LARGE SCALE GENOMIC DNA]</scope>
</reference>
<dbReference type="InterPro" id="IPR002048">
    <property type="entry name" value="EF_hand_dom"/>
</dbReference>
<keyword evidence="4" id="KW-1185">Reference proteome</keyword>
<dbReference type="AlphaFoldDB" id="W2TUI6"/>
<gene>
    <name evidence="3" type="ORF">NECAME_06350</name>
</gene>
<evidence type="ECO:0000256" key="1">
    <source>
        <dbReference type="SAM" id="MobiDB-lite"/>
    </source>
</evidence>
<dbReference type="Proteomes" id="UP000053676">
    <property type="component" value="Unassembled WGS sequence"/>
</dbReference>
<evidence type="ECO:0000313" key="4">
    <source>
        <dbReference type="Proteomes" id="UP000053676"/>
    </source>
</evidence>
<dbReference type="PANTHER" id="PTHR23048:SF13">
    <property type="entry name" value="EF-HAND DOMAIN-CONTAINING PROTEIN"/>
    <property type="match status" value="1"/>
</dbReference>
<accession>W2TUI6</accession>
<proteinExistence type="predicted"/>
<evidence type="ECO:0000313" key="3">
    <source>
        <dbReference type="EMBL" id="ETN85483.1"/>
    </source>
</evidence>
<name>W2TUI6_NECAM</name>
<sequence length="330" mass="37161">MGNPPGRRGRGRRWPPTAGSQRMARTRIATAKQRTERLARIRRVALGLRPISSRDIARCDLIGGVSEEAAAAAAVPQAVELANLLIHSESSATIKLGSAANFSKLHHQSCAFRAGTSFKEAEHINYNINEMTIKPNSTVNTMIHTFTHFLQRQTLWRIEAKMFENDIGNHRQMEAIEEAFQFYDTKGDSKIAAWQIGYCLRSLNLVPTEGLIERMTQQWKDQPEARVSIEEFTPIYKNVQKEAGKAPTSEQFQTLLAHFDRDGNGAVMLPDLRYMLQNSGICAKPLRDWSCSMFLPGERLSGREVDILLSNMEIVDGKVPINDFVRMIMS</sequence>
<dbReference type="OrthoDB" id="5959761at2759"/>
<dbReference type="EMBL" id="KI657714">
    <property type="protein sequence ID" value="ETN85483.1"/>
    <property type="molecule type" value="Genomic_DNA"/>
</dbReference>
<dbReference type="PANTHER" id="PTHR23048">
    <property type="entry name" value="MYOSIN LIGHT CHAIN 1, 3"/>
    <property type="match status" value="1"/>
</dbReference>
<feature type="domain" description="EF-hand" evidence="2">
    <location>
        <begin position="247"/>
        <end position="282"/>
    </location>
</feature>
<dbReference type="SUPFAM" id="SSF47473">
    <property type="entry name" value="EF-hand"/>
    <property type="match status" value="1"/>
</dbReference>
<feature type="region of interest" description="Disordered" evidence="1">
    <location>
        <begin position="1"/>
        <end position="25"/>
    </location>
</feature>
<dbReference type="InterPro" id="IPR050230">
    <property type="entry name" value="CALM/Myosin/TropC-like"/>
</dbReference>